<dbReference type="AlphaFoldDB" id="A0A8X6TAB5"/>
<evidence type="ECO:0000256" key="1">
    <source>
        <dbReference type="SAM" id="MobiDB-lite"/>
    </source>
</evidence>
<evidence type="ECO:0000313" key="3">
    <source>
        <dbReference type="Proteomes" id="UP000887013"/>
    </source>
</evidence>
<feature type="compositionally biased region" description="Basic residues" evidence="1">
    <location>
        <begin position="100"/>
        <end position="112"/>
    </location>
</feature>
<protein>
    <submittedName>
        <fullName evidence="2">Uncharacterized protein</fullName>
    </submittedName>
</protein>
<gene>
    <name evidence="2" type="ORF">NPIL_402571</name>
</gene>
<evidence type="ECO:0000313" key="2">
    <source>
        <dbReference type="EMBL" id="GFS87089.1"/>
    </source>
</evidence>
<feature type="region of interest" description="Disordered" evidence="1">
    <location>
        <begin position="95"/>
        <end position="118"/>
    </location>
</feature>
<keyword evidence="3" id="KW-1185">Reference proteome</keyword>
<accession>A0A8X6TAB5</accession>
<dbReference type="Proteomes" id="UP000887013">
    <property type="component" value="Unassembled WGS sequence"/>
</dbReference>
<sequence>MRSLGNKFQPSLIRSHRHLNPFQFVTEINSMGKKDKKRSNVLGHLCKLLPSYVDAFSNSPSTKSNIRGNKEARSLDICVKHPFPSQNILMRQYPASDHHRSFHRKTPLKHAGKTMPLP</sequence>
<proteinExistence type="predicted"/>
<organism evidence="2 3">
    <name type="scientific">Nephila pilipes</name>
    <name type="common">Giant wood spider</name>
    <name type="synonym">Nephila maculata</name>
    <dbReference type="NCBI Taxonomy" id="299642"/>
    <lineage>
        <taxon>Eukaryota</taxon>
        <taxon>Metazoa</taxon>
        <taxon>Ecdysozoa</taxon>
        <taxon>Arthropoda</taxon>
        <taxon>Chelicerata</taxon>
        <taxon>Arachnida</taxon>
        <taxon>Araneae</taxon>
        <taxon>Araneomorphae</taxon>
        <taxon>Entelegynae</taxon>
        <taxon>Araneoidea</taxon>
        <taxon>Nephilidae</taxon>
        <taxon>Nephila</taxon>
    </lineage>
</organism>
<reference evidence="2" key="1">
    <citation type="submission" date="2020-08" db="EMBL/GenBank/DDBJ databases">
        <title>Multicomponent nature underlies the extraordinary mechanical properties of spider dragline silk.</title>
        <authorList>
            <person name="Kono N."/>
            <person name="Nakamura H."/>
            <person name="Mori M."/>
            <person name="Yoshida Y."/>
            <person name="Ohtoshi R."/>
            <person name="Malay A.D."/>
            <person name="Moran D.A.P."/>
            <person name="Tomita M."/>
            <person name="Numata K."/>
            <person name="Arakawa K."/>
        </authorList>
    </citation>
    <scope>NUCLEOTIDE SEQUENCE</scope>
</reference>
<name>A0A8X6TAB5_NEPPI</name>
<comment type="caution">
    <text evidence="2">The sequence shown here is derived from an EMBL/GenBank/DDBJ whole genome shotgun (WGS) entry which is preliminary data.</text>
</comment>
<dbReference type="EMBL" id="BMAW01052723">
    <property type="protein sequence ID" value="GFS87089.1"/>
    <property type="molecule type" value="Genomic_DNA"/>
</dbReference>